<protein>
    <submittedName>
        <fullName evidence="2">Uncharacterized protein</fullName>
    </submittedName>
</protein>
<name>A0A7M3MEA1_9BACT</name>
<dbReference type="EMBL" id="QMIE01000010">
    <property type="protein sequence ID" value="TVM16672.1"/>
    <property type="molecule type" value="Genomic_DNA"/>
</dbReference>
<feature type="region of interest" description="Disordered" evidence="1">
    <location>
        <begin position="53"/>
        <end position="75"/>
    </location>
</feature>
<comment type="caution">
    <text evidence="2">The sequence shown here is derived from an EMBL/GenBank/DDBJ whole genome shotgun (WGS) entry which is preliminary data.</text>
</comment>
<organism evidence="2 3">
    <name type="scientific">Oceanidesulfovibrio indonesiensis</name>
    <dbReference type="NCBI Taxonomy" id="54767"/>
    <lineage>
        <taxon>Bacteria</taxon>
        <taxon>Pseudomonadati</taxon>
        <taxon>Thermodesulfobacteriota</taxon>
        <taxon>Desulfovibrionia</taxon>
        <taxon>Desulfovibrionales</taxon>
        <taxon>Desulfovibrionaceae</taxon>
        <taxon>Oceanidesulfovibrio</taxon>
    </lineage>
</organism>
<reference evidence="2 3" key="1">
    <citation type="submission" date="2018-06" db="EMBL/GenBank/DDBJ databases">
        <title>Complete genome of Desulfovibrio indonesiensis P37SLT.</title>
        <authorList>
            <person name="Crispim J.S."/>
            <person name="Vidigal P.M.P."/>
            <person name="Silva L.C.F."/>
            <person name="Laguardia C.N."/>
            <person name="Araujo L.C."/>
            <person name="Dias R.S."/>
            <person name="Sousa M.P."/>
            <person name="Paula S.O."/>
            <person name="Silva C."/>
        </authorList>
    </citation>
    <scope>NUCLEOTIDE SEQUENCE [LARGE SCALE GENOMIC DNA]</scope>
    <source>
        <strain evidence="2 3">P37SLT</strain>
    </source>
</reference>
<keyword evidence="3" id="KW-1185">Reference proteome</keyword>
<dbReference type="AlphaFoldDB" id="A0A7M3MEA1"/>
<evidence type="ECO:0000313" key="3">
    <source>
        <dbReference type="Proteomes" id="UP000448292"/>
    </source>
</evidence>
<accession>A0A7M3MEA1</accession>
<sequence length="280" mass="29436">MQIDGTTTSLFQSLAAYGSGQGGSGFRLSQRNGDGMNTSDAFGLDMTRRLEATQPAATEKTTDESGEGPEQTIGKVEASRLGKALAQAVEFIREKFGDDAATAAMGIVYQSGGDGQLTEESLGKGLLNVVRMVDRNYGFAAGDMVMGQFNGELNNALNNYFDNGFQETFFAVTPEVSQNMADALAAVKAGSGLDDIDIPSLIDMLRSSLEEGGELTDETVKTLEQATLDPRSLTPERLQRLAAQAVPAESGATQPSAYDMAATAQYGAGPQTGMLLNATV</sequence>
<evidence type="ECO:0000256" key="1">
    <source>
        <dbReference type="SAM" id="MobiDB-lite"/>
    </source>
</evidence>
<dbReference type="OrthoDB" id="5450560at2"/>
<gene>
    <name evidence="2" type="ORF">DPQ33_11810</name>
</gene>
<proteinExistence type="predicted"/>
<dbReference type="Proteomes" id="UP000448292">
    <property type="component" value="Unassembled WGS sequence"/>
</dbReference>
<evidence type="ECO:0000313" key="2">
    <source>
        <dbReference type="EMBL" id="TVM16672.1"/>
    </source>
</evidence>
<dbReference type="RefSeq" id="WP_144303424.1">
    <property type="nucleotide sequence ID" value="NZ_QMIE01000010.1"/>
</dbReference>